<evidence type="ECO:0000313" key="5">
    <source>
        <dbReference type="Ensembl" id="ENSDLAP00005065280.1"/>
    </source>
</evidence>
<dbReference type="Pfam" id="PF00059">
    <property type="entry name" value="Lectin_C"/>
    <property type="match status" value="1"/>
</dbReference>
<reference evidence="5" key="2">
    <citation type="submission" date="2025-09" db="UniProtKB">
        <authorList>
            <consortium name="Ensembl"/>
        </authorList>
    </citation>
    <scope>IDENTIFICATION</scope>
</reference>
<dbReference type="Ensembl" id="ENSDLAT00005076530.1">
    <property type="protein sequence ID" value="ENSDLAP00005065280.1"/>
    <property type="gene ID" value="ENSDLAG00005032720.1"/>
</dbReference>
<keyword evidence="3" id="KW-0732">Signal</keyword>
<feature type="signal peptide" evidence="3">
    <location>
        <begin position="1"/>
        <end position="18"/>
    </location>
</feature>
<keyword evidence="6" id="KW-1185">Reference proteome</keyword>
<feature type="domain" description="C-type lectin" evidence="4">
    <location>
        <begin position="104"/>
        <end position="218"/>
    </location>
</feature>
<evidence type="ECO:0000259" key="4">
    <source>
        <dbReference type="PROSITE" id="PS50041"/>
    </source>
</evidence>
<evidence type="ECO:0000313" key="6">
    <source>
        <dbReference type="Proteomes" id="UP000694389"/>
    </source>
</evidence>
<dbReference type="InterPro" id="IPR001304">
    <property type="entry name" value="C-type_lectin-like"/>
</dbReference>
<evidence type="ECO:0000256" key="1">
    <source>
        <dbReference type="ARBA" id="ARBA00023157"/>
    </source>
</evidence>
<dbReference type="Gene3D" id="3.10.100.10">
    <property type="entry name" value="Mannose-Binding Protein A, subunit A"/>
    <property type="match status" value="1"/>
</dbReference>
<evidence type="ECO:0000256" key="3">
    <source>
        <dbReference type="SAM" id="SignalP"/>
    </source>
</evidence>
<dbReference type="PRINTS" id="PR00356">
    <property type="entry name" value="ANTIFREEZEII"/>
</dbReference>
<keyword evidence="1" id="KW-1015">Disulfide bond</keyword>
<dbReference type="SUPFAM" id="SSF56436">
    <property type="entry name" value="C-type lectin-like"/>
    <property type="match status" value="1"/>
</dbReference>
<dbReference type="GeneTree" id="ENSGT00940000161814"/>
<accession>A0A8P4K029</accession>
<sequence>MKMLAVSVLVAMMALTHGADSEVAPATEPTVEEQEGKSLSGSGLTHLKDEDEPLSGSGEEQAVPGTESTVEEHAESGNGTDGPTNGKHVVVKRATYCPCGWSQHRNRCFRYFSRTLTWAAAQRYCLKLGANLASVHRSSEETFIRKLTNYNRAWIGGSDAQTDGYWLWIDGTRFNYSHWCKGEPNNYLGKQHCLRINWGVSKCWDDGWCNYRHGFVCAGIP</sequence>
<organism evidence="5 6">
    <name type="scientific">Dicentrarchus labrax</name>
    <name type="common">European seabass</name>
    <name type="synonym">Morone labrax</name>
    <dbReference type="NCBI Taxonomy" id="13489"/>
    <lineage>
        <taxon>Eukaryota</taxon>
        <taxon>Metazoa</taxon>
        <taxon>Chordata</taxon>
        <taxon>Craniata</taxon>
        <taxon>Vertebrata</taxon>
        <taxon>Euteleostomi</taxon>
        <taxon>Actinopterygii</taxon>
        <taxon>Neopterygii</taxon>
        <taxon>Teleostei</taxon>
        <taxon>Neoteleostei</taxon>
        <taxon>Acanthomorphata</taxon>
        <taxon>Eupercaria</taxon>
        <taxon>Moronidae</taxon>
        <taxon>Dicentrarchus</taxon>
    </lineage>
</organism>
<dbReference type="InterPro" id="IPR016187">
    <property type="entry name" value="CTDL_fold"/>
</dbReference>
<dbReference type="SMART" id="SM00034">
    <property type="entry name" value="CLECT"/>
    <property type="match status" value="1"/>
</dbReference>
<evidence type="ECO:0000256" key="2">
    <source>
        <dbReference type="SAM" id="MobiDB-lite"/>
    </source>
</evidence>
<proteinExistence type="predicted"/>
<feature type="chain" id="PRO_5035837192" description="C-type lectin domain-containing protein" evidence="3">
    <location>
        <begin position="19"/>
        <end position="221"/>
    </location>
</feature>
<dbReference type="PROSITE" id="PS00615">
    <property type="entry name" value="C_TYPE_LECTIN_1"/>
    <property type="match status" value="1"/>
</dbReference>
<dbReference type="PROSITE" id="PS50041">
    <property type="entry name" value="C_TYPE_LECTIN_2"/>
    <property type="match status" value="1"/>
</dbReference>
<dbReference type="InterPro" id="IPR016186">
    <property type="entry name" value="C-type_lectin-like/link_sf"/>
</dbReference>
<dbReference type="Proteomes" id="UP000694389">
    <property type="component" value="Unassembled WGS sequence"/>
</dbReference>
<dbReference type="AlphaFoldDB" id="A0A8P4K029"/>
<dbReference type="PANTHER" id="PTHR22803">
    <property type="entry name" value="MANNOSE, PHOSPHOLIPASE, LECTIN RECEPTOR RELATED"/>
    <property type="match status" value="1"/>
</dbReference>
<dbReference type="InterPro" id="IPR002353">
    <property type="entry name" value="AntifreezeII"/>
</dbReference>
<reference evidence="5" key="1">
    <citation type="submission" date="2025-08" db="UniProtKB">
        <authorList>
            <consortium name="Ensembl"/>
        </authorList>
    </citation>
    <scope>IDENTIFICATION</scope>
</reference>
<name>A0A8P4K029_DICLA</name>
<feature type="region of interest" description="Disordered" evidence="2">
    <location>
        <begin position="21"/>
        <end position="87"/>
    </location>
</feature>
<dbReference type="CDD" id="cd00037">
    <property type="entry name" value="CLECT"/>
    <property type="match status" value="1"/>
</dbReference>
<dbReference type="InterPro" id="IPR050111">
    <property type="entry name" value="C-type_lectin/snaclec_domain"/>
</dbReference>
<dbReference type="InterPro" id="IPR018378">
    <property type="entry name" value="C-type_lectin_CS"/>
</dbReference>
<protein>
    <recommendedName>
        <fullName evidence="4">C-type lectin domain-containing protein</fullName>
    </recommendedName>
</protein>